<dbReference type="PANTHER" id="PTHR33175">
    <property type="entry name" value="DNA-BINDING PROTEIN HU"/>
    <property type="match status" value="1"/>
</dbReference>
<dbReference type="InterPro" id="IPR010992">
    <property type="entry name" value="IHF-like_DNA-bd_dom_sf"/>
</dbReference>
<dbReference type="PANTHER" id="PTHR33175:SF3">
    <property type="entry name" value="DNA-BINDING PROTEIN HU-BETA"/>
    <property type="match status" value="1"/>
</dbReference>
<gene>
    <name evidence="4" type="ORF">IAC10_09635</name>
</gene>
<dbReference type="GO" id="GO:0005829">
    <property type="term" value="C:cytosol"/>
    <property type="evidence" value="ECO:0007669"/>
    <property type="project" value="TreeGrafter"/>
</dbReference>
<dbReference type="InterPro" id="IPR000119">
    <property type="entry name" value="Hist_DNA-bd"/>
</dbReference>
<dbReference type="PRINTS" id="PR01727">
    <property type="entry name" value="DNABINDINGHU"/>
</dbReference>
<dbReference type="Proteomes" id="UP000823928">
    <property type="component" value="Unassembled WGS sequence"/>
</dbReference>
<evidence type="ECO:0000256" key="3">
    <source>
        <dbReference type="RuleBase" id="RU003939"/>
    </source>
</evidence>
<reference evidence="4" key="1">
    <citation type="submission" date="2020-10" db="EMBL/GenBank/DDBJ databases">
        <authorList>
            <person name="Gilroy R."/>
        </authorList>
    </citation>
    <scope>NUCLEOTIDE SEQUENCE</scope>
    <source>
        <strain evidence="4">6276</strain>
    </source>
</reference>
<accession>A0A9D1F0B7</accession>
<keyword evidence="1" id="KW-0226">DNA condensation</keyword>
<comment type="caution">
    <text evidence="4">The sequence shown here is derived from an EMBL/GenBank/DDBJ whole genome shotgun (WGS) entry which is preliminary data.</text>
</comment>
<dbReference type="GO" id="GO:0030261">
    <property type="term" value="P:chromosome condensation"/>
    <property type="evidence" value="ECO:0007669"/>
    <property type="project" value="UniProtKB-KW"/>
</dbReference>
<dbReference type="Gene3D" id="4.10.520.10">
    <property type="entry name" value="IHF-like DNA-binding proteins"/>
    <property type="match status" value="1"/>
</dbReference>
<dbReference type="PROSITE" id="PS00045">
    <property type="entry name" value="HISTONE_LIKE"/>
    <property type="match status" value="1"/>
</dbReference>
<organism evidence="4 5">
    <name type="scientific">Candidatus Scatousia excrementigallinarum</name>
    <dbReference type="NCBI Taxonomy" id="2840935"/>
    <lineage>
        <taxon>Bacteria</taxon>
        <taxon>Candidatus Scatousia</taxon>
    </lineage>
</organism>
<dbReference type="InterPro" id="IPR020816">
    <property type="entry name" value="Histone-like_DNA-bd_CS"/>
</dbReference>
<dbReference type="AlphaFoldDB" id="A0A9D1F0B7"/>
<reference evidence="4" key="2">
    <citation type="journal article" date="2021" name="PeerJ">
        <title>Extensive microbial diversity within the chicken gut microbiome revealed by metagenomics and culture.</title>
        <authorList>
            <person name="Gilroy R."/>
            <person name="Ravi A."/>
            <person name="Getino M."/>
            <person name="Pursley I."/>
            <person name="Horton D.L."/>
            <person name="Alikhan N.F."/>
            <person name="Baker D."/>
            <person name="Gharbi K."/>
            <person name="Hall N."/>
            <person name="Watson M."/>
            <person name="Adriaenssens E.M."/>
            <person name="Foster-Nyarko E."/>
            <person name="Jarju S."/>
            <person name="Secka A."/>
            <person name="Antonio M."/>
            <person name="Oren A."/>
            <person name="Chaudhuri R.R."/>
            <person name="La Ragione R."/>
            <person name="Hildebrand F."/>
            <person name="Pallen M.J."/>
        </authorList>
    </citation>
    <scope>NUCLEOTIDE SEQUENCE</scope>
    <source>
        <strain evidence="4">6276</strain>
    </source>
</reference>
<keyword evidence="2 4" id="KW-0238">DNA-binding</keyword>
<dbReference type="Pfam" id="PF00216">
    <property type="entry name" value="Bac_DNA_binding"/>
    <property type="match status" value="1"/>
</dbReference>
<dbReference type="CDD" id="cd13831">
    <property type="entry name" value="HU"/>
    <property type="match status" value="1"/>
</dbReference>
<evidence type="ECO:0000256" key="1">
    <source>
        <dbReference type="ARBA" id="ARBA00023067"/>
    </source>
</evidence>
<name>A0A9D1F0B7_9BACT</name>
<proteinExistence type="inferred from homology"/>
<comment type="similarity">
    <text evidence="3">Belongs to the bacterial histone-like protein family.</text>
</comment>
<evidence type="ECO:0000313" key="4">
    <source>
        <dbReference type="EMBL" id="HIS36869.1"/>
    </source>
</evidence>
<evidence type="ECO:0000313" key="5">
    <source>
        <dbReference type="Proteomes" id="UP000823928"/>
    </source>
</evidence>
<sequence length="92" mass="9971">MNKEELVQEVAKKANVTQKEASEVIGAWIDTVQKTVAKGKKVTLVGFGTFEARKRAARTGRNPQTGKEIKIPAKTVPAFSAGKKFKTVVNGK</sequence>
<dbReference type="SUPFAM" id="SSF47729">
    <property type="entry name" value="IHF-like DNA-binding proteins"/>
    <property type="match status" value="1"/>
</dbReference>
<dbReference type="GO" id="GO:0030527">
    <property type="term" value="F:structural constituent of chromatin"/>
    <property type="evidence" value="ECO:0007669"/>
    <property type="project" value="InterPro"/>
</dbReference>
<evidence type="ECO:0000256" key="2">
    <source>
        <dbReference type="ARBA" id="ARBA00023125"/>
    </source>
</evidence>
<protein>
    <submittedName>
        <fullName evidence="4">HU family DNA-binding protein</fullName>
    </submittedName>
</protein>
<dbReference type="GO" id="GO:0003677">
    <property type="term" value="F:DNA binding"/>
    <property type="evidence" value="ECO:0007669"/>
    <property type="project" value="UniProtKB-KW"/>
</dbReference>
<dbReference type="SMART" id="SM00411">
    <property type="entry name" value="BHL"/>
    <property type="match status" value="1"/>
</dbReference>
<dbReference type="EMBL" id="DVIU01000189">
    <property type="protein sequence ID" value="HIS36869.1"/>
    <property type="molecule type" value="Genomic_DNA"/>
</dbReference>